<sequence>MSARASSAGRRSAPGALLSLSRLLTREKASHADHSWTTGSISGVVTGAADGSPLEGVAVRAALPGTGMSASVRTAADGSYTIEGLVAEGWTVSFAHESSDWIGQYWNGAAEPWRGSPVRVVAGETVPGIDAALQAGGFLAGSVRRAADGAPVRGSVTARGASGSFRAAIRDDGSYLLQVRPGEYTVFFDSLDPLTCNEYWPGVVAAGNAIPVVVAAGSAMHGLDARLASTATITGTIRAGGAPCPTACVEAWTDGERVALAWARKDGSYRLTVPEGTYSLVARGGRLPAVAAPYSGRTAAAGAASLVATVAGVPCRADFDLDPSPPTVVLSSSTVRPGDAVEVTGSGFPGGERVTVTLDEALTLATVEAGEGGIVSAAAVIPADTEAGEHVIGLTGSFSGVAGSARVTVVSPDEESVPTPAAHA</sequence>
<dbReference type="Gene3D" id="2.60.40.1120">
    <property type="entry name" value="Carboxypeptidase-like, regulatory domain"/>
    <property type="match status" value="1"/>
</dbReference>
<gene>
    <name evidence="1" type="ORF">RBR11_05835</name>
</gene>
<proteinExistence type="predicted"/>
<name>A0ABU0XE87_9MICO</name>
<dbReference type="Pfam" id="PF13620">
    <property type="entry name" value="CarboxypepD_reg"/>
    <property type="match status" value="1"/>
</dbReference>
<protein>
    <submittedName>
        <fullName evidence="1">Carboxypeptidase-like regulatory domain-containing protein</fullName>
    </submittedName>
</protein>
<reference evidence="1 2" key="1">
    <citation type="submission" date="2023-08" db="EMBL/GenBank/DDBJ databases">
        <title>Microbacterium sp. nov., isolated from a waste landfill.</title>
        <authorList>
            <person name="Wen W."/>
        </authorList>
    </citation>
    <scope>NUCLEOTIDE SEQUENCE [LARGE SCALE GENOMIC DNA]</scope>
    <source>
        <strain evidence="1 2">ASV81</strain>
    </source>
</reference>
<dbReference type="Proteomes" id="UP001230289">
    <property type="component" value="Unassembled WGS sequence"/>
</dbReference>
<comment type="caution">
    <text evidence="1">The sequence shown here is derived from an EMBL/GenBank/DDBJ whole genome shotgun (WGS) entry which is preliminary data.</text>
</comment>
<dbReference type="SUPFAM" id="SSF49452">
    <property type="entry name" value="Starch-binding domain-like"/>
    <property type="match status" value="1"/>
</dbReference>
<keyword evidence="2" id="KW-1185">Reference proteome</keyword>
<evidence type="ECO:0000313" key="2">
    <source>
        <dbReference type="Proteomes" id="UP001230289"/>
    </source>
</evidence>
<evidence type="ECO:0000313" key="1">
    <source>
        <dbReference type="EMBL" id="MDQ4213430.1"/>
    </source>
</evidence>
<dbReference type="InterPro" id="IPR013784">
    <property type="entry name" value="Carb-bd-like_fold"/>
</dbReference>
<dbReference type="EMBL" id="JAVFCB010000003">
    <property type="protein sequence ID" value="MDQ4213430.1"/>
    <property type="molecule type" value="Genomic_DNA"/>
</dbReference>
<dbReference type="RefSeq" id="WP_308488376.1">
    <property type="nucleotide sequence ID" value="NZ_JAVFCB010000003.1"/>
</dbReference>
<accession>A0ABU0XE87</accession>
<organism evidence="1 2">
    <name type="scientific">Microbacterium capsulatum</name>
    <dbReference type="NCBI Taxonomy" id="3041921"/>
    <lineage>
        <taxon>Bacteria</taxon>
        <taxon>Bacillati</taxon>
        <taxon>Actinomycetota</taxon>
        <taxon>Actinomycetes</taxon>
        <taxon>Micrococcales</taxon>
        <taxon>Microbacteriaceae</taxon>
        <taxon>Microbacterium</taxon>
    </lineage>
</organism>